<comment type="caution">
    <text evidence="7">The sequence shown here is derived from an EMBL/GenBank/DDBJ whole genome shotgun (WGS) entry which is preliminary data.</text>
</comment>
<evidence type="ECO:0000256" key="1">
    <source>
        <dbReference type="ARBA" id="ARBA00022714"/>
    </source>
</evidence>
<keyword evidence="7" id="KW-0223">Dioxygenase</keyword>
<dbReference type="Pfam" id="PF00355">
    <property type="entry name" value="Rieske"/>
    <property type="match status" value="1"/>
</dbReference>
<evidence type="ECO:0000256" key="3">
    <source>
        <dbReference type="ARBA" id="ARBA00023002"/>
    </source>
</evidence>
<protein>
    <submittedName>
        <fullName evidence="7">Aromatic ring-hydroxylating dioxygenase subunit alpha</fullName>
    </submittedName>
</protein>
<dbReference type="Pfam" id="PF19112">
    <property type="entry name" value="VanA_C"/>
    <property type="match status" value="1"/>
</dbReference>
<dbReference type="AlphaFoldDB" id="A0A7Y8GBM9"/>
<keyword evidence="2" id="KW-0479">Metal-binding</keyword>
<evidence type="ECO:0000256" key="5">
    <source>
        <dbReference type="ARBA" id="ARBA00023014"/>
    </source>
</evidence>
<dbReference type="InterPro" id="IPR017941">
    <property type="entry name" value="Rieske_2Fe-2S"/>
</dbReference>
<feature type="domain" description="Rieske" evidence="6">
    <location>
        <begin position="8"/>
        <end position="111"/>
    </location>
</feature>
<name>A0A7Y8GBM9_9PSED</name>
<evidence type="ECO:0000256" key="4">
    <source>
        <dbReference type="ARBA" id="ARBA00023004"/>
    </source>
</evidence>
<evidence type="ECO:0000313" key="8">
    <source>
        <dbReference type="Proteomes" id="UP000561369"/>
    </source>
</evidence>
<reference evidence="7 8" key="1">
    <citation type="submission" date="2020-04" db="EMBL/GenBank/DDBJ databases">
        <title>Molecular characterization of pseudomonads from Agaricus bisporus reveal novel blotch 2 pathogens in Western Europe.</title>
        <authorList>
            <person name="Taparia T."/>
            <person name="Krijger M."/>
            <person name="Haynes E."/>
            <person name="Elpinstone J.G."/>
            <person name="Noble R."/>
            <person name="Van Der Wolf J."/>
        </authorList>
    </citation>
    <scope>NUCLEOTIDE SEQUENCE [LARGE SCALE GENOMIC DNA]</scope>
    <source>
        <strain evidence="7 8">IPO3765</strain>
    </source>
</reference>
<gene>
    <name evidence="7" type="ORF">HX810_05825</name>
</gene>
<proteinExistence type="predicted"/>
<sequence length="357" mass="39929">MKFLHNAWYAAGWADDVDVGKLVAKTFLNQRVVMFRDSQGAIKGLQDRCPHRFVPLHLGELKGDTIQCAYHGLVFDCTGACVLNPHGNGAIPKAARVRSYPMAELYGLIWIWMGDEAKADPQLIGDFSEMDPGRKYVGKSYLSVNANYVLENDNIMDLSHIEFLHKASLGSSKVSEGKIDVVQVGDTVHSKRSTVGEKLTAALEKMRGIPAGQLVDRWLDVRWNAPASMLLTTGYTFTGRPKEEGRELFVTHLFTPETESTTHYWFGIAFPRSMGPEGEKLAEQNVQWLIQPFSEEDMPMLEAQQHEIGDRDFWSLNPVLLPSDGGAVRARRVLDRLIKEEQEALMVPVAQSEAGIR</sequence>
<dbReference type="PROSITE" id="PS51296">
    <property type="entry name" value="RIESKE"/>
    <property type="match status" value="1"/>
</dbReference>
<evidence type="ECO:0000313" key="7">
    <source>
        <dbReference type="EMBL" id="NWF07182.1"/>
    </source>
</evidence>
<evidence type="ECO:0000256" key="2">
    <source>
        <dbReference type="ARBA" id="ARBA00022723"/>
    </source>
</evidence>
<evidence type="ECO:0000259" key="6">
    <source>
        <dbReference type="PROSITE" id="PS51296"/>
    </source>
</evidence>
<keyword evidence="3" id="KW-0560">Oxidoreductase</keyword>
<dbReference type="Gene3D" id="3.90.380.10">
    <property type="entry name" value="Naphthalene 1,2-dioxygenase Alpha Subunit, Chain A, domain 1"/>
    <property type="match status" value="1"/>
</dbReference>
<organism evidence="7 8">
    <name type="scientific">Pseudomonas salomonii</name>
    <dbReference type="NCBI Taxonomy" id="191391"/>
    <lineage>
        <taxon>Bacteria</taxon>
        <taxon>Pseudomonadati</taxon>
        <taxon>Pseudomonadota</taxon>
        <taxon>Gammaproteobacteria</taxon>
        <taxon>Pseudomonadales</taxon>
        <taxon>Pseudomonadaceae</taxon>
        <taxon>Pseudomonas</taxon>
    </lineage>
</organism>
<dbReference type="EMBL" id="JACAQV010000006">
    <property type="protein sequence ID" value="NWF07182.1"/>
    <property type="molecule type" value="Genomic_DNA"/>
</dbReference>
<dbReference type="SUPFAM" id="SSF55961">
    <property type="entry name" value="Bet v1-like"/>
    <property type="match status" value="1"/>
</dbReference>
<dbReference type="PANTHER" id="PTHR21266">
    <property type="entry name" value="IRON-SULFUR DOMAIN CONTAINING PROTEIN"/>
    <property type="match status" value="1"/>
</dbReference>
<dbReference type="GO" id="GO:0046872">
    <property type="term" value="F:metal ion binding"/>
    <property type="evidence" value="ECO:0007669"/>
    <property type="project" value="UniProtKB-KW"/>
</dbReference>
<dbReference type="InterPro" id="IPR036922">
    <property type="entry name" value="Rieske_2Fe-2S_sf"/>
</dbReference>
<accession>A0A7Y8GBM9</accession>
<keyword evidence="5" id="KW-0411">Iron-sulfur</keyword>
<keyword evidence="1" id="KW-0001">2Fe-2S</keyword>
<dbReference type="PANTHER" id="PTHR21266:SF60">
    <property type="entry name" value="3-KETOSTEROID-9-ALPHA-MONOOXYGENASE, OXYGENASE COMPONENT"/>
    <property type="match status" value="1"/>
</dbReference>
<dbReference type="RefSeq" id="WP_177023749.1">
    <property type="nucleotide sequence ID" value="NZ_JACAQV010000006.1"/>
</dbReference>
<dbReference type="Proteomes" id="UP000561369">
    <property type="component" value="Unassembled WGS sequence"/>
</dbReference>
<dbReference type="Gene3D" id="2.102.10.10">
    <property type="entry name" value="Rieske [2Fe-2S] iron-sulphur domain"/>
    <property type="match status" value="1"/>
</dbReference>
<dbReference type="CDD" id="cd08878">
    <property type="entry name" value="RHO_alpha_C_DMO-like"/>
    <property type="match status" value="1"/>
</dbReference>
<dbReference type="GO" id="GO:0051537">
    <property type="term" value="F:2 iron, 2 sulfur cluster binding"/>
    <property type="evidence" value="ECO:0007669"/>
    <property type="project" value="UniProtKB-KW"/>
</dbReference>
<dbReference type="InterPro" id="IPR044043">
    <property type="entry name" value="VanA_C_cat"/>
</dbReference>
<keyword evidence="4" id="KW-0408">Iron</keyword>
<dbReference type="SUPFAM" id="SSF50022">
    <property type="entry name" value="ISP domain"/>
    <property type="match status" value="1"/>
</dbReference>
<dbReference type="InterPro" id="IPR050584">
    <property type="entry name" value="Cholesterol_7-desaturase"/>
</dbReference>
<dbReference type="GO" id="GO:0051213">
    <property type="term" value="F:dioxygenase activity"/>
    <property type="evidence" value="ECO:0007669"/>
    <property type="project" value="UniProtKB-KW"/>
</dbReference>